<sequence length="208" mass="22768">MSRDLTLDLCHSRPSTAVNHSFGLFTHILSFAKIYALPRLGVKDFSLENAWSNAFTLKGSNSNQIEPSLADNLSVSVALRSGNIGSSPTRFFLTNASTVDKPGPERSMDVFYLSMKDGLGVFQGIFTNAHEMLDTLPLVGQTTANQVLLFRFSPPLGPDSHFLPETRLHFGSAWFLNMSLLPSSSPNFTLIVAEAYTSTPTLHNKQTA</sequence>
<name>A0A4S8MSS9_DENBC</name>
<evidence type="ECO:0000313" key="2">
    <source>
        <dbReference type="Proteomes" id="UP000297245"/>
    </source>
</evidence>
<dbReference type="EMBL" id="ML179044">
    <property type="protein sequence ID" value="THV06233.1"/>
    <property type="molecule type" value="Genomic_DNA"/>
</dbReference>
<reference evidence="1 2" key="1">
    <citation type="journal article" date="2019" name="Nat. Ecol. Evol.">
        <title>Megaphylogeny resolves global patterns of mushroom evolution.</title>
        <authorList>
            <person name="Varga T."/>
            <person name="Krizsan K."/>
            <person name="Foldi C."/>
            <person name="Dima B."/>
            <person name="Sanchez-Garcia M."/>
            <person name="Sanchez-Ramirez S."/>
            <person name="Szollosi G.J."/>
            <person name="Szarkandi J.G."/>
            <person name="Papp V."/>
            <person name="Albert L."/>
            <person name="Andreopoulos W."/>
            <person name="Angelini C."/>
            <person name="Antonin V."/>
            <person name="Barry K.W."/>
            <person name="Bougher N.L."/>
            <person name="Buchanan P."/>
            <person name="Buyck B."/>
            <person name="Bense V."/>
            <person name="Catcheside P."/>
            <person name="Chovatia M."/>
            <person name="Cooper J."/>
            <person name="Damon W."/>
            <person name="Desjardin D."/>
            <person name="Finy P."/>
            <person name="Geml J."/>
            <person name="Haridas S."/>
            <person name="Hughes K."/>
            <person name="Justo A."/>
            <person name="Karasinski D."/>
            <person name="Kautmanova I."/>
            <person name="Kiss B."/>
            <person name="Kocsube S."/>
            <person name="Kotiranta H."/>
            <person name="LaButti K.M."/>
            <person name="Lechner B.E."/>
            <person name="Liimatainen K."/>
            <person name="Lipzen A."/>
            <person name="Lukacs Z."/>
            <person name="Mihaltcheva S."/>
            <person name="Morgado L.N."/>
            <person name="Niskanen T."/>
            <person name="Noordeloos M.E."/>
            <person name="Ohm R.A."/>
            <person name="Ortiz-Santana B."/>
            <person name="Ovrebo C."/>
            <person name="Racz N."/>
            <person name="Riley R."/>
            <person name="Savchenko A."/>
            <person name="Shiryaev A."/>
            <person name="Soop K."/>
            <person name="Spirin V."/>
            <person name="Szebenyi C."/>
            <person name="Tomsovsky M."/>
            <person name="Tulloss R.E."/>
            <person name="Uehling J."/>
            <person name="Grigoriev I.V."/>
            <person name="Vagvolgyi C."/>
            <person name="Papp T."/>
            <person name="Martin F.M."/>
            <person name="Miettinen O."/>
            <person name="Hibbett D.S."/>
            <person name="Nagy L.G."/>
        </authorList>
    </citation>
    <scope>NUCLEOTIDE SEQUENCE [LARGE SCALE GENOMIC DNA]</scope>
    <source>
        <strain evidence="1 2">CBS 962.96</strain>
    </source>
</reference>
<organism evidence="1 2">
    <name type="scientific">Dendrothele bispora (strain CBS 962.96)</name>
    <dbReference type="NCBI Taxonomy" id="1314807"/>
    <lineage>
        <taxon>Eukaryota</taxon>
        <taxon>Fungi</taxon>
        <taxon>Dikarya</taxon>
        <taxon>Basidiomycota</taxon>
        <taxon>Agaricomycotina</taxon>
        <taxon>Agaricomycetes</taxon>
        <taxon>Agaricomycetidae</taxon>
        <taxon>Agaricales</taxon>
        <taxon>Agaricales incertae sedis</taxon>
        <taxon>Dendrothele</taxon>
    </lineage>
</organism>
<keyword evidence="2" id="KW-1185">Reference proteome</keyword>
<dbReference type="AlphaFoldDB" id="A0A4S8MSS9"/>
<gene>
    <name evidence="1" type="ORF">K435DRAFT_849321</name>
</gene>
<accession>A0A4S8MSS9</accession>
<proteinExistence type="predicted"/>
<dbReference type="OrthoDB" id="5405745at2759"/>
<protein>
    <submittedName>
        <fullName evidence="1">Uncharacterized protein</fullName>
    </submittedName>
</protein>
<evidence type="ECO:0000313" key="1">
    <source>
        <dbReference type="EMBL" id="THV06233.1"/>
    </source>
</evidence>
<dbReference type="Proteomes" id="UP000297245">
    <property type="component" value="Unassembled WGS sequence"/>
</dbReference>